<feature type="DNA-binding region" description="H-T-H motif" evidence="4">
    <location>
        <begin position="31"/>
        <end position="50"/>
    </location>
</feature>
<dbReference type="InterPro" id="IPR036271">
    <property type="entry name" value="Tet_transcr_reg_TetR-rel_C_sf"/>
</dbReference>
<protein>
    <submittedName>
        <fullName evidence="6">ScbR family autoregulator-binding transcription factor</fullName>
    </submittedName>
</protein>
<dbReference type="SUPFAM" id="SSF46689">
    <property type="entry name" value="Homeodomain-like"/>
    <property type="match status" value="1"/>
</dbReference>
<dbReference type="EMBL" id="BAAAHU010000054">
    <property type="protein sequence ID" value="GAA1014456.1"/>
    <property type="molecule type" value="Genomic_DNA"/>
</dbReference>
<keyword evidence="3" id="KW-0804">Transcription</keyword>
<name>A0ABP4DLV1_9ACTN</name>
<keyword evidence="2 4" id="KW-0238">DNA-binding</keyword>
<comment type="caution">
    <text evidence="6">The sequence shown here is derived from an EMBL/GenBank/DDBJ whole genome shotgun (WGS) entry which is preliminary data.</text>
</comment>
<dbReference type="RefSeq" id="WP_346073877.1">
    <property type="nucleotide sequence ID" value="NZ_BAAAHU010000054.1"/>
</dbReference>
<dbReference type="InterPro" id="IPR023772">
    <property type="entry name" value="DNA-bd_HTH_TetR-type_CS"/>
</dbReference>
<evidence type="ECO:0000256" key="3">
    <source>
        <dbReference type="ARBA" id="ARBA00023163"/>
    </source>
</evidence>
<evidence type="ECO:0000259" key="5">
    <source>
        <dbReference type="PROSITE" id="PS50977"/>
    </source>
</evidence>
<dbReference type="Gene3D" id="1.10.357.10">
    <property type="entry name" value="Tetracycline Repressor, domain 2"/>
    <property type="match status" value="1"/>
</dbReference>
<dbReference type="PROSITE" id="PS50977">
    <property type="entry name" value="HTH_TETR_2"/>
    <property type="match status" value="1"/>
</dbReference>
<evidence type="ECO:0000313" key="6">
    <source>
        <dbReference type="EMBL" id="GAA1014456.1"/>
    </source>
</evidence>
<accession>A0ABP4DLV1</accession>
<evidence type="ECO:0000313" key="7">
    <source>
        <dbReference type="Proteomes" id="UP001501072"/>
    </source>
</evidence>
<dbReference type="Pfam" id="PF00440">
    <property type="entry name" value="TetR_N"/>
    <property type="match status" value="1"/>
</dbReference>
<dbReference type="InterPro" id="IPR047923">
    <property type="entry name" value="ArpA-like"/>
</dbReference>
<organism evidence="6 7">
    <name type="scientific">Streptomyces thermogriseus</name>
    <dbReference type="NCBI Taxonomy" id="75292"/>
    <lineage>
        <taxon>Bacteria</taxon>
        <taxon>Bacillati</taxon>
        <taxon>Actinomycetota</taxon>
        <taxon>Actinomycetes</taxon>
        <taxon>Kitasatosporales</taxon>
        <taxon>Streptomycetaceae</taxon>
        <taxon>Streptomyces</taxon>
    </lineage>
</organism>
<dbReference type="PANTHER" id="PTHR47506">
    <property type="entry name" value="TRANSCRIPTIONAL REGULATORY PROTEIN"/>
    <property type="match status" value="1"/>
</dbReference>
<evidence type="ECO:0000256" key="1">
    <source>
        <dbReference type="ARBA" id="ARBA00023015"/>
    </source>
</evidence>
<feature type="domain" description="HTH tetR-type" evidence="5">
    <location>
        <begin position="8"/>
        <end position="68"/>
    </location>
</feature>
<dbReference type="InterPro" id="IPR009057">
    <property type="entry name" value="Homeodomain-like_sf"/>
</dbReference>
<dbReference type="PROSITE" id="PS01081">
    <property type="entry name" value="HTH_TETR_1"/>
    <property type="match status" value="1"/>
</dbReference>
<dbReference type="PANTHER" id="PTHR47506:SF1">
    <property type="entry name" value="HTH-TYPE TRANSCRIPTIONAL REGULATOR YJDC"/>
    <property type="match status" value="1"/>
</dbReference>
<gene>
    <name evidence="6" type="ORF">GCM10009564_44130</name>
</gene>
<dbReference type="PRINTS" id="PR00455">
    <property type="entry name" value="HTHTETR"/>
</dbReference>
<keyword evidence="7" id="KW-1185">Reference proteome</keyword>
<dbReference type="NCBIfam" id="NF041196">
    <property type="entry name" value="ScbR_bind_reg"/>
    <property type="match status" value="1"/>
</dbReference>
<dbReference type="Proteomes" id="UP001501072">
    <property type="component" value="Unassembled WGS sequence"/>
</dbReference>
<keyword evidence="1" id="KW-0805">Transcription regulation</keyword>
<dbReference type="InterPro" id="IPR001647">
    <property type="entry name" value="HTH_TetR"/>
</dbReference>
<reference evidence="7" key="1">
    <citation type="journal article" date="2019" name="Int. J. Syst. Evol. Microbiol.">
        <title>The Global Catalogue of Microorganisms (GCM) 10K type strain sequencing project: providing services to taxonomists for standard genome sequencing and annotation.</title>
        <authorList>
            <consortium name="The Broad Institute Genomics Platform"/>
            <consortium name="The Broad Institute Genome Sequencing Center for Infectious Disease"/>
            <person name="Wu L."/>
            <person name="Ma J."/>
        </authorList>
    </citation>
    <scope>NUCLEOTIDE SEQUENCE [LARGE SCALE GENOMIC DNA]</scope>
    <source>
        <strain evidence="7">JCM 11269</strain>
    </source>
</reference>
<evidence type="ECO:0000256" key="2">
    <source>
        <dbReference type="ARBA" id="ARBA00023125"/>
    </source>
</evidence>
<proteinExistence type="predicted"/>
<sequence length="221" mass="24157">MARQERAIRTRESILEAMASLFVEVGYEAATIAALLERTGLTRGALYFHFPTKEAMARGVLARAVTREGVRPQKHKLQEWVDLGLLLAHRLPREPMLRAAVQLSVDPKARSLFGTRWPDWIDVGEDLLVEAGKRGELLPHAVPAEIARLAVGAWTGVQLVTEVLPENRDLSEEISRLYRLILPAVARPGILAELDLSPCRGERLLGPAADAGAPVADGTPA</sequence>
<dbReference type="SUPFAM" id="SSF48498">
    <property type="entry name" value="Tetracyclin repressor-like, C-terminal domain"/>
    <property type="match status" value="1"/>
</dbReference>
<evidence type="ECO:0000256" key="4">
    <source>
        <dbReference type="PROSITE-ProRule" id="PRU00335"/>
    </source>
</evidence>